<dbReference type="PANTHER" id="PTHR43464">
    <property type="entry name" value="METHYLTRANSFERASE"/>
    <property type="match status" value="1"/>
</dbReference>
<dbReference type="Pfam" id="PF13847">
    <property type="entry name" value="Methyltransf_31"/>
    <property type="match status" value="1"/>
</dbReference>
<dbReference type="AlphaFoldDB" id="A0A2W5CRP2"/>
<gene>
    <name evidence="3" type="ORF">DI609_12735</name>
</gene>
<dbReference type="CDD" id="cd02440">
    <property type="entry name" value="AdoMet_MTases"/>
    <property type="match status" value="1"/>
</dbReference>
<protein>
    <submittedName>
        <fullName evidence="3">Class I SAM-dependent methyltransferase</fullName>
    </submittedName>
</protein>
<dbReference type="GO" id="GO:0008168">
    <property type="term" value="F:methyltransferase activity"/>
    <property type="evidence" value="ECO:0007669"/>
    <property type="project" value="UniProtKB-KW"/>
</dbReference>
<keyword evidence="3" id="KW-0808">Transferase</keyword>
<dbReference type="InterPro" id="IPR025714">
    <property type="entry name" value="Methyltranfer_dom"/>
</dbReference>
<dbReference type="SUPFAM" id="SSF53335">
    <property type="entry name" value="S-adenosyl-L-methionine-dependent methyltransferases"/>
    <property type="match status" value="1"/>
</dbReference>
<proteinExistence type="predicted"/>
<dbReference type="Gene3D" id="3.40.50.150">
    <property type="entry name" value="Vaccinia Virus protein VP39"/>
    <property type="match status" value="1"/>
</dbReference>
<name>A0A2W5CRP2_9CORY</name>
<comment type="caution">
    <text evidence="3">The sequence shown here is derived from an EMBL/GenBank/DDBJ whole genome shotgun (WGS) entry which is preliminary data.</text>
</comment>
<feature type="region of interest" description="Disordered" evidence="1">
    <location>
        <begin position="1"/>
        <end position="20"/>
    </location>
</feature>
<sequence length="294" mass="31451">MNPEAQNPTPPAQTVPHPHAFPAPLDVPEFLLPHLSANTRLLDAGCGQGSLTMNLAEHITQLGGAPAQVTGVDQSADAIAEATELAAEKSLDVPFQQADIHQLPFANATFDVVFCHQVLHHVADPQVVLQEFRRVTKPGGIIAVRDADFGAMTWFPPNPGLSRWRATFSVGLATHDGNPAMGRQLPHTFYSAGLTDLSVSGSLTAYASEAEREALAEKWTRRSMSPRYARTTATALGEDFPDTAVTDDGELVPGQLGTVTREALTQITEGWSQWAATGGAAFFIPNTEIIARVP</sequence>
<feature type="domain" description="Methyltransferase" evidence="2">
    <location>
        <begin position="36"/>
        <end position="162"/>
    </location>
</feature>
<organism evidence="3 4">
    <name type="scientific">Corynebacterium urealyticum</name>
    <dbReference type="NCBI Taxonomy" id="43771"/>
    <lineage>
        <taxon>Bacteria</taxon>
        <taxon>Bacillati</taxon>
        <taxon>Actinomycetota</taxon>
        <taxon>Actinomycetes</taxon>
        <taxon>Mycobacteriales</taxon>
        <taxon>Corynebacteriaceae</taxon>
        <taxon>Corynebacterium</taxon>
    </lineage>
</organism>
<evidence type="ECO:0000313" key="4">
    <source>
        <dbReference type="Proteomes" id="UP000249451"/>
    </source>
</evidence>
<dbReference type="GO" id="GO:0032259">
    <property type="term" value="P:methylation"/>
    <property type="evidence" value="ECO:0007669"/>
    <property type="project" value="UniProtKB-KW"/>
</dbReference>
<dbReference type="InterPro" id="IPR029063">
    <property type="entry name" value="SAM-dependent_MTases_sf"/>
</dbReference>
<evidence type="ECO:0000313" key="3">
    <source>
        <dbReference type="EMBL" id="PZO97621.1"/>
    </source>
</evidence>
<evidence type="ECO:0000256" key="1">
    <source>
        <dbReference type="SAM" id="MobiDB-lite"/>
    </source>
</evidence>
<dbReference type="EMBL" id="QFNY01000386">
    <property type="protein sequence ID" value="PZO97621.1"/>
    <property type="molecule type" value="Genomic_DNA"/>
</dbReference>
<reference evidence="3 4" key="1">
    <citation type="submission" date="2017-11" db="EMBL/GenBank/DDBJ databases">
        <title>Infants hospitalized years apart are colonized by the same room-sourced microbial strains.</title>
        <authorList>
            <person name="Brooks B."/>
            <person name="Olm M.R."/>
            <person name="Firek B.A."/>
            <person name="Baker R."/>
            <person name="Thomas B.C."/>
            <person name="Morowitz M.J."/>
            <person name="Banfield J.F."/>
        </authorList>
    </citation>
    <scope>NUCLEOTIDE SEQUENCE [LARGE SCALE GENOMIC DNA]</scope>
    <source>
        <strain evidence="3">S2_012_000_R3_87</strain>
    </source>
</reference>
<accession>A0A2W5CRP2</accession>
<dbReference type="Proteomes" id="UP000249451">
    <property type="component" value="Unassembled WGS sequence"/>
</dbReference>
<evidence type="ECO:0000259" key="2">
    <source>
        <dbReference type="Pfam" id="PF13847"/>
    </source>
</evidence>
<keyword evidence="3" id="KW-0489">Methyltransferase</keyword>